<accession>U2KG70</accession>
<protein>
    <submittedName>
        <fullName evidence="1">Putative bacteriocin cerein 7B</fullName>
    </submittedName>
</protein>
<dbReference type="EMBL" id="AWVA01000121">
    <property type="protein sequence ID" value="ERJ73843.1"/>
    <property type="molecule type" value="Genomic_DNA"/>
</dbReference>
<dbReference type="RefSeq" id="WP_021674205.1">
    <property type="nucleotide sequence ID" value="NZ_KI259731.1"/>
</dbReference>
<organism evidence="1 2">
    <name type="scientific">Streptococcus sobrinus W1703</name>
    <dbReference type="NCBI Taxonomy" id="1227275"/>
    <lineage>
        <taxon>Bacteria</taxon>
        <taxon>Bacillati</taxon>
        <taxon>Bacillota</taxon>
        <taxon>Bacilli</taxon>
        <taxon>Lactobacillales</taxon>
        <taxon>Streptococcaceae</taxon>
        <taxon>Streptococcus</taxon>
    </lineage>
</organism>
<name>U2KG70_9STRE</name>
<comment type="caution">
    <text evidence="1">The sequence shown here is derived from an EMBL/GenBank/DDBJ whole genome shotgun (WGS) entry which is preliminary data.</text>
</comment>
<dbReference type="AlphaFoldDB" id="U2KG70"/>
<dbReference type="Proteomes" id="UP000016617">
    <property type="component" value="Unassembled WGS sequence"/>
</dbReference>
<gene>
    <name evidence="1" type="ORF">HMPREF1557_02065</name>
</gene>
<proteinExistence type="predicted"/>
<dbReference type="PATRIC" id="fig|1227275.3.peg.1858"/>
<evidence type="ECO:0000313" key="2">
    <source>
        <dbReference type="Proteomes" id="UP000016617"/>
    </source>
</evidence>
<reference evidence="1 2" key="1">
    <citation type="submission" date="2013-06" db="EMBL/GenBank/DDBJ databases">
        <authorList>
            <person name="Weinstock G."/>
            <person name="Sodergren E."/>
            <person name="Lobos E.A."/>
            <person name="Fulton L."/>
            <person name="Fulton R."/>
            <person name="Courtney L."/>
            <person name="Fronick C."/>
            <person name="O'Laughlin M."/>
            <person name="Godfrey J."/>
            <person name="Wilson R.M."/>
            <person name="Miner T."/>
            <person name="Farmer C."/>
            <person name="Delehaunty K."/>
            <person name="Cordes M."/>
            <person name="Minx P."/>
            <person name="Tomlinson C."/>
            <person name="Chen J."/>
            <person name="Wollam A."/>
            <person name="Pepin K.H."/>
            <person name="Bhonagiri V."/>
            <person name="Zhang X."/>
            <person name="Warren W."/>
            <person name="Mitreva M."/>
            <person name="Mardis E.R."/>
            <person name="Wilson R.K."/>
        </authorList>
    </citation>
    <scope>NUCLEOTIDE SEQUENCE [LARGE SCALE GENOMIC DNA]</scope>
    <source>
        <strain evidence="1 2">W1703</strain>
    </source>
</reference>
<sequence length="77" mass="7464">MNSLVFEDFEIATTDYLSETEAGGLLLGVLGAAAGGVGGFFTGGVAGAAVGTVTLPVVGTIAGTTAGASVNTWGKWI</sequence>
<dbReference type="HOGENOM" id="CLU_190027_0_0_9"/>
<evidence type="ECO:0000313" key="1">
    <source>
        <dbReference type="EMBL" id="ERJ73843.1"/>
    </source>
</evidence>